<feature type="domain" description="LTD" evidence="4">
    <location>
        <begin position="430"/>
        <end position="558"/>
    </location>
</feature>
<name>A0A1Z4LZX6_9CYAN</name>
<dbReference type="InterPro" id="IPR018511">
    <property type="entry name" value="Hemolysin-typ_Ca-bd_CS"/>
</dbReference>
<protein>
    <submittedName>
        <fullName evidence="5">Protein with type I secretion target domain and SCP-like extracellular domain</fullName>
    </submittedName>
</protein>
<dbReference type="PANTHER" id="PTHR38340:SF1">
    <property type="entry name" value="S-LAYER PROTEIN"/>
    <property type="match status" value="1"/>
</dbReference>
<dbReference type="Pfam" id="PF00353">
    <property type="entry name" value="HemolysinCabind"/>
    <property type="match status" value="4"/>
</dbReference>
<dbReference type="InterPro" id="IPR059226">
    <property type="entry name" value="Choice_anch_Q_dom"/>
</dbReference>
<dbReference type="SUPFAM" id="SSF51126">
    <property type="entry name" value="Pectin lyase-like"/>
    <property type="match status" value="1"/>
</dbReference>
<dbReference type="Pfam" id="PF00932">
    <property type="entry name" value="LTD"/>
    <property type="match status" value="1"/>
</dbReference>
<dbReference type="InterPro" id="IPR036415">
    <property type="entry name" value="Lamin_tail_dom_sf"/>
</dbReference>
<dbReference type="EMBL" id="AP018227">
    <property type="protein sequence ID" value="BAY86678.1"/>
    <property type="molecule type" value="Genomic_DNA"/>
</dbReference>
<evidence type="ECO:0000259" key="4">
    <source>
        <dbReference type="PROSITE" id="PS51841"/>
    </source>
</evidence>
<dbReference type="GO" id="GO:0005509">
    <property type="term" value="F:calcium ion binding"/>
    <property type="evidence" value="ECO:0007669"/>
    <property type="project" value="InterPro"/>
</dbReference>
<feature type="region of interest" description="Disordered" evidence="3">
    <location>
        <begin position="75"/>
        <end position="96"/>
    </location>
</feature>
<accession>A0A1Z4LZX6</accession>
<keyword evidence="6" id="KW-1185">Reference proteome</keyword>
<keyword evidence="2" id="KW-0964">Secreted</keyword>
<dbReference type="PROSITE" id="PS51841">
    <property type="entry name" value="LTD"/>
    <property type="match status" value="1"/>
</dbReference>
<feature type="region of interest" description="Disordered" evidence="3">
    <location>
        <begin position="716"/>
        <end position="868"/>
    </location>
</feature>
<dbReference type="PROSITE" id="PS00330">
    <property type="entry name" value="HEMOLYSIN_CALCIUM"/>
    <property type="match status" value="2"/>
</dbReference>
<dbReference type="NCBIfam" id="NF041518">
    <property type="entry name" value="choice_anch_Q"/>
    <property type="match status" value="1"/>
</dbReference>
<evidence type="ECO:0000256" key="3">
    <source>
        <dbReference type="SAM" id="MobiDB-lite"/>
    </source>
</evidence>
<dbReference type="SUPFAM" id="SSF74853">
    <property type="entry name" value="Lamin A/C globular tail domain"/>
    <property type="match status" value="1"/>
</dbReference>
<dbReference type="PANTHER" id="PTHR38340">
    <property type="entry name" value="S-LAYER PROTEIN"/>
    <property type="match status" value="1"/>
</dbReference>
<dbReference type="GO" id="GO:0005576">
    <property type="term" value="C:extracellular region"/>
    <property type="evidence" value="ECO:0007669"/>
    <property type="project" value="UniProtKB-SubCell"/>
</dbReference>
<proteinExistence type="predicted"/>
<dbReference type="InterPro" id="IPR012334">
    <property type="entry name" value="Pectin_lyas_fold"/>
</dbReference>
<dbReference type="Proteomes" id="UP000218418">
    <property type="component" value="Chromosome"/>
</dbReference>
<dbReference type="Gene3D" id="2.150.10.10">
    <property type="entry name" value="Serralysin-like metalloprotease, C-terminal"/>
    <property type="match status" value="2"/>
</dbReference>
<evidence type="ECO:0000313" key="6">
    <source>
        <dbReference type="Proteomes" id="UP000218418"/>
    </source>
</evidence>
<reference evidence="5 6" key="1">
    <citation type="submission" date="2017-06" db="EMBL/GenBank/DDBJ databases">
        <title>Genome sequencing of cyanobaciteial culture collection at National Institute for Environmental Studies (NIES).</title>
        <authorList>
            <person name="Hirose Y."/>
            <person name="Shimura Y."/>
            <person name="Fujisawa T."/>
            <person name="Nakamura Y."/>
            <person name="Kawachi M."/>
        </authorList>
    </citation>
    <scope>NUCLEOTIDE SEQUENCE [LARGE SCALE GENOMIC DNA]</scope>
    <source>
        <strain evidence="5 6">NIES-267</strain>
    </source>
</reference>
<sequence>MAIYRVKFDASGSNSGDSWNDALTDLQSAINAASSGDEIWVAAGIYKPGTTREDSFQLKDGVTIYGGFAGTENSLDERDVKNPETTTTLSGDIGTENDKTDNSYTVVKLNSGAATLDGFTIRDGNNTQTDDNSDDGGGVYNAGDLTLKNVVVRNNQAVDDGGGIRNNGTITIIDSTIANNTSIGTSDTSGGGGLINTGDSATIINSTFSGNRADNGGAIRNDTNLQLINSTLSGNTASESGGGLVNTINPDNPFNPASGGNSTIINSTITNNTAENTSQQNGDSPVGSGIANFGITNVSNSIIAGNVNNDDFVNLVFGNTTSNGNNIVGNGEDFSDLAANKGDKFGTQANPIDPLLDTLKNNGGATETHALLEGSPAINAGNNSNLAKDTADLDGDNNTTEAIPFEQRGEDFARVANDNVDIGAVEFVADSNTGNSNNIIINEILADPDATSGDANGDGNVSTTEDEFVELTNNSNSLVNISGWTLSDSVGLRHTFEEGTIVPANGMIVVFSGGTPTGNFNGAIVQTASSGSLGLNNGGDTITLNDGTNDIATYTYNNEGGNNQSLTRDPDITGSFVLHSQATNSDGALFSPGIKLDDTNTQPNLTPGITITQSDNTTEVAEGSETDSYTIVLDSQPITDVTINVSTTGETTTDLTTLTFTTENWNTAQTVTITADDDSDVENNHSDIVSHTVSSNDTNYNNLTVDSINVSIIDNDVEDNNPDNPPTLTELTADKDRFQGTAADDNVSSGAGNDFLKGEAGNDVIDAGADNDRVYGGVGEDTISGGTGNDYLNAGTDNDSLDGGEGRDRLYGGDGDDTLTGGTGNDFLRGDDGNDSLDGGEGKDRLYGDDGDDTITGGSGSDRIAGGNGNDMITGVNADSFVVGEVDRLNGDGGNDTFVLGNSSGAFYDDKDIITNGKRDYALILDFETGDSIQLYGSAEDYILDVSRGSTSIYLNDDGMDGLTRNDELIGVIKGFTLENMNSGFNFVGSSTNQEIT</sequence>
<dbReference type="InterPro" id="IPR011050">
    <property type="entry name" value="Pectin_lyase_fold/virulence"/>
</dbReference>
<dbReference type="InterPro" id="IPR011049">
    <property type="entry name" value="Serralysin-like_metalloprot_C"/>
</dbReference>
<dbReference type="OrthoDB" id="479561at2"/>
<gene>
    <name evidence="5" type="ORF">NIES267_61890</name>
</gene>
<organism evidence="5 6">
    <name type="scientific">Calothrix parasitica NIES-267</name>
    <dbReference type="NCBI Taxonomy" id="1973488"/>
    <lineage>
        <taxon>Bacteria</taxon>
        <taxon>Bacillati</taxon>
        <taxon>Cyanobacteriota</taxon>
        <taxon>Cyanophyceae</taxon>
        <taxon>Nostocales</taxon>
        <taxon>Calotrichaceae</taxon>
        <taxon>Calothrix</taxon>
    </lineage>
</organism>
<dbReference type="Gene3D" id="2.60.40.1260">
    <property type="entry name" value="Lamin Tail domain"/>
    <property type="match status" value="1"/>
</dbReference>
<comment type="subcellular location">
    <subcellularLocation>
        <location evidence="1">Secreted</location>
    </subcellularLocation>
</comment>
<evidence type="ECO:0000313" key="5">
    <source>
        <dbReference type="EMBL" id="BAY86678.1"/>
    </source>
</evidence>
<dbReference type="PRINTS" id="PR00313">
    <property type="entry name" value="CABNDNGRPT"/>
</dbReference>
<dbReference type="Gene3D" id="2.160.20.10">
    <property type="entry name" value="Single-stranded right-handed beta-helix, Pectin lyase-like"/>
    <property type="match status" value="1"/>
</dbReference>
<evidence type="ECO:0000256" key="2">
    <source>
        <dbReference type="ARBA" id="ARBA00022525"/>
    </source>
</evidence>
<dbReference type="AlphaFoldDB" id="A0A1Z4LZX6"/>
<dbReference type="InterPro" id="IPR001322">
    <property type="entry name" value="Lamin_tail_dom"/>
</dbReference>
<dbReference type="SUPFAM" id="SSF51120">
    <property type="entry name" value="beta-Roll"/>
    <property type="match status" value="2"/>
</dbReference>
<dbReference type="InterPro" id="IPR050557">
    <property type="entry name" value="RTX_toxin/Mannuronan_C5-epim"/>
</dbReference>
<dbReference type="InterPro" id="IPR001343">
    <property type="entry name" value="Hemolysn_Ca-bd"/>
</dbReference>
<evidence type="ECO:0000256" key="1">
    <source>
        <dbReference type="ARBA" id="ARBA00004613"/>
    </source>
</evidence>